<dbReference type="PANTHER" id="PTHR24379:SF121">
    <property type="entry name" value="C2H2-TYPE DOMAIN-CONTAINING PROTEIN"/>
    <property type="match status" value="1"/>
</dbReference>
<evidence type="ECO:0000256" key="5">
    <source>
        <dbReference type="PROSITE-ProRule" id="PRU00042"/>
    </source>
</evidence>
<organism evidence="8 9">
    <name type="scientific">Armillaria ostoyae</name>
    <name type="common">Armillaria root rot fungus</name>
    <dbReference type="NCBI Taxonomy" id="47428"/>
    <lineage>
        <taxon>Eukaryota</taxon>
        <taxon>Fungi</taxon>
        <taxon>Dikarya</taxon>
        <taxon>Basidiomycota</taxon>
        <taxon>Agaricomycotina</taxon>
        <taxon>Agaricomycetes</taxon>
        <taxon>Agaricomycetidae</taxon>
        <taxon>Agaricales</taxon>
        <taxon>Marasmiineae</taxon>
        <taxon>Physalacriaceae</taxon>
        <taxon>Armillaria</taxon>
    </lineage>
</organism>
<dbReference type="EMBL" id="FUEG01000002">
    <property type="protein sequence ID" value="SJL00062.1"/>
    <property type="molecule type" value="Genomic_DNA"/>
</dbReference>
<dbReference type="OrthoDB" id="654211at2759"/>
<sequence length="208" mass="23360">MPRVAAEESMCLRKVPSGAQCTVCNVRIRRKGDMPRHMRIHAQDKSKLMHRCPVCSFENMQRSNVDTHIRTHTRQKSQHCPDCAFCTSDPGSLTRHRKRLHGYVPRQRQSRDVRGRISPIKKITTTTRTAPSSKAASAPVSVSDQDDDTVSMLSVESEDDAPEDVIQPIEINKPGNTLMPDHSTLARHVNVSNNVGTIVDRLIFAPHH</sequence>
<accession>A0A284QUC9</accession>
<evidence type="ECO:0000256" key="1">
    <source>
        <dbReference type="ARBA" id="ARBA00022723"/>
    </source>
</evidence>
<keyword evidence="4" id="KW-0862">Zinc</keyword>
<dbReference type="Gene3D" id="3.30.160.60">
    <property type="entry name" value="Classic Zinc Finger"/>
    <property type="match status" value="2"/>
</dbReference>
<dbReference type="Proteomes" id="UP000219338">
    <property type="component" value="Unassembled WGS sequence"/>
</dbReference>
<dbReference type="PROSITE" id="PS00028">
    <property type="entry name" value="ZINC_FINGER_C2H2_1"/>
    <property type="match status" value="1"/>
</dbReference>
<evidence type="ECO:0000313" key="9">
    <source>
        <dbReference type="Proteomes" id="UP000219338"/>
    </source>
</evidence>
<dbReference type="InterPro" id="IPR036236">
    <property type="entry name" value="Znf_C2H2_sf"/>
</dbReference>
<dbReference type="SMART" id="SM00355">
    <property type="entry name" value="ZnF_C2H2"/>
    <property type="match status" value="3"/>
</dbReference>
<dbReference type="OMA" id="VDTHIRT"/>
<feature type="compositionally biased region" description="Low complexity" evidence="6">
    <location>
        <begin position="125"/>
        <end position="143"/>
    </location>
</feature>
<dbReference type="PANTHER" id="PTHR24379">
    <property type="entry name" value="KRAB AND ZINC FINGER DOMAIN-CONTAINING"/>
    <property type="match status" value="1"/>
</dbReference>
<keyword evidence="2" id="KW-0677">Repeat</keyword>
<keyword evidence="9" id="KW-1185">Reference proteome</keyword>
<evidence type="ECO:0000313" key="8">
    <source>
        <dbReference type="EMBL" id="SJL00062.1"/>
    </source>
</evidence>
<name>A0A284QUC9_ARMOS</name>
<evidence type="ECO:0000259" key="7">
    <source>
        <dbReference type="PROSITE" id="PS50157"/>
    </source>
</evidence>
<dbReference type="GO" id="GO:0008270">
    <property type="term" value="F:zinc ion binding"/>
    <property type="evidence" value="ECO:0007669"/>
    <property type="project" value="UniProtKB-KW"/>
</dbReference>
<dbReference type="AlphaFoldDB" id="A0A284QUC9"/>
<feature type="domain" description="C2H2-type" evidence="7">
    <location>
        <begin position="50"/>
        <end position="77"/>
    </location>
</feature>
<protein>
    <recommendedName>
        <fullName evidence="7">C2H2-type domain-containing protein</fullName>
    </recommendedName>
</protein>
<evidence type="ECO:0000256" key="2">
    <source>
        <dbReference type="ARBA" id="ARBA00022737"/>
    </source>
</evidence>
<dbReference type="STRING" id="47428.A0A284QUC9"/>
<evidence type="ECO:0000256" key="3">
    <source>
        <dbReference type="ARBA" id="ARBA00022771"/>
    </source>
</evidence>
<reference evidence="9" key="1">
    <citation type="journal article" date="2017" name="Nat. Ecol. Evol.">
        <title>Genome expansion and lineage-specific genetic innovations in the forest pathogenic fungi Armillaria.</title>
        <authorList>
            <person name="Sipos G."/>
            <person name="Prasanna A.N."/>
            <person name="Walter M.C."/>
            <person name="O'Connor E."/>
            <person name="Balint B."/>
            <person name="Krizsan K."/>
            <person name="Kiss B."/>
            <person name="Hess J."/>
            <person name="Varga T."/>
            <person name="Slot J."/>
            <person name="Riley R."/>
            <person name="Boka B."/>
            <person name="Rigling D."/>
            <person name="Barry K."/>
            <person name="Lee J."/>
            <person name="Mihaltcheva S."/>
            <person name="LaButti K."/>
            <person name="Lipzen A."/>
            <person name="Waldron R."/>
            <person name="Moloney N.M."/>
            <person name="Sperisen C."/>
            <person name="Kredics L."/>
            <person name="Vagvoelgyi C."/>
            <person name="Patrignani A."/>
            <person name="Fitzpatrick D."/>
            <person name="Nagy I."/>
            <person name="Doyle S."/>
            <person name="Anderson J.B."/>
            <person name="Grigoriev I.V."/>
            <person name="Gueldener U."/>
            <person name="Muensterkoetter M."/>
            <person name="Nagy L.G."/>
        </authorList>
    </citation>
    <scope>NUCLEOTIDE SEQUENCE [LARGE SCALE GENOMIC DNA]</scope>
    <source>
        <strain evidence="9">C18/9</strain>
    </source>
</reference>
<dbReference type="SUPFAM" id="SSF57667">
    <property type="entry name" value="beta-beta-alpha zinc fingers"/>
    <property type="match status" value="1"/>
</dbReference>
<keyword evidence="3 5" id="KW-0863">Zinc-finger</keyword>
<feature type="domain" description="C2H2-type" evidence="7">
    <location>
        <begin position="19"/>
        <end position="46"/>
    </location>
</feature>
<gene>
    <name evidence="8" type="ORF">ARMOST_03374</name>
</gene>
<dbReference type="PROSITE" id="PS50157">
    <property type="entry name" value="ZINC_FINGER_C2H2_2"/>
    <property type="match status" value="2"/>
</dbReference>
<feature type="region of interest" description="Disordered" evidence="6">
    <location>
        <begin position="125"/>
        <end position="149"/>
    </location>
</feature>
<evidence type="ECO:0000256" key="4">
    <source>
        <dbReference type="ARBA" id="ARBA00022833"/>
    </source>
</evidence>
<keyword evidence="1" id="KW-0479">Metal-binding</keyword>
<dbReference type="InterPro" id="IPR013087">
    <property type="entry name" value="Znf_C2H2_type"/>
</dbReference>
<proteinExistence type="predicted"/>
<evidence type="ECO:0000256" key="6">
    <source>
        <dbReference type="SAM" id="MobiDB-lite"/>
    </source>
</evidence>